<dbReference type="SMART" id="SM00382">
    <property type="entry name" value="AAA"/>
    <property type="match status" value="1"/>
</dbReference>
<sequence length="288" mass="30847">MAISATNLTVRYGRSTIIDDMTFGPLDDGKITGLIGPNGAGKSTLVKTLAGINKPSAGSADIVVDGRTLSAKERVQAVGYVPQDMLSRATLTAFESVMVSARRRCEGTSNALESTAEVMHRLGITKLSDRMISDMSGGQRQLVAVAQMLVRSPRIMLLDEPTSALDLRHQVELLQILQDEVRGDDRQALVALHDLNLAARFCDELLVIKDGHAIAKGTPAEVLTPELLERVYGISARIINDAGVPIVCPVLRLPRHENPTDAGPMDPIAVNVEDADPNVIDAITSARA</sequence>
<evidence type="ECO:0000256" key="1">
    <source>
        <dbReference type="ARBA" id="ARBA00022448"/>
    </source>
</evidence>
<evidence type="ECO:0000256" key="3">
    <source>
        <dbReference type="ARBA" id="ARBA00022840"/>
    </source>
</evidence>
<dbReference type="GO" id="GO:0016887">
    <property type="term" value="F:ATP hydrolysis activity"/>
    <property type="evidence" value="ECO:0007669"/>
    <property type="project" value="InterPro"/>
</dbReference>
<organism evidence="5 6">
    <name type="scientific">Corynebacterium appendicis CIP 107643</name>
    <dbReference type="NCBI Taxonomy" id="1161099"/>
    <lineage>
        <taxon>Bacteria</taxon>
        <taxon>Bacillati</taxon>
        <taxon>Actinomycetota</taxon>
        <taxon>Actinomycetes</taxon>
        <taxon>Mycobacteriales</taxon>
        <taxon>Corynebacteriaceae</taxon>
        <taxon>Corynebacterium</taxon>
    </lineage>
</organism>
<gene>
    <name evidence="5" type="ORF">SAMN05444817_11230</name>
</gene>
<dbReference type="CDD" id="cd03214">
    <property type="entry name" value="ABC_Iron-Siderophores_B12_Hemin"/>
    <property type="match status" value="1"/>
</dbReference>
<dbReference type="SUPFAM" id="SSF52540">
    <property type="entry name" value="P-loop containing nucleoside triphosphate hydrolases"/>
    <property type="match status" value="1"/>
</dbReference>
<dbReference type="FunFam" id="3.40.50.300:FF:000134">
    <property type="entry name" value="Iron-enterobactin ABC transporter ATP-binding protein"/>
    <property type="match status" value="1"/>
</dbReference>
<dbReference type="InterPro" id="IPR017871">
    <property type="entry name" value="ABC_transporter-like_CS"/>
</dbReference>
<dbReference type="InterPro" id="IPR003439">
    <property type="entry name" value="ABC_transporter-like_ATP-bd"/>
</dbReference>
<dbReference type="PROSITE" id="PS50893">
    <property type="entry name" value="ABC_TRANSPORTER_2"/>
    <property type="match status" value="1"/>
</dbReference>
<dbReference type="STRING" id="1161099.SAMN05444817_11230"/>
<keyword evidence="3 5" id="KW-0067">ATP-binding</keyword>
<reference evidence="6" key="1">
    <citation type="submission" date="2017-01" db="EMBL/GenBank/DDBJ databases">
        <authorList>
            <person name="Varghese N."/>
            <person name="Submissions S."/>
        </authorList>
    </citation>
    <scope>NUCLEOTIDE SEQUENCE [LARGE SCALE GENOMIC DNA]</scope>
    <source>
        <strain evidence="6">DSM 44531</strain>
    </source>
</reference>
<evidence type="ECO:0000313" key="6">
    <source>
        <dbReference type="Proteomes" id="UP000186292"/>
    </source>
</evidence>
<feature type="domain" description="ABC transporter" evidence="4">
    <location>
        <begin position="3"/>
        <end position="235"/>
    </location>
</feature>
<dbReference type="Proteomes" id="UP000186292">
    <property type="component" value="Unassembled WGS sequence"/>
</dbReference>
<dbReference type="EMBL" id="FTOF01000012">
    <property type="protein sequence ID" value="SIS54236.1"/>
    <property type="molecule type" value="Genomic_DNA"/>
</dbReference>
<dbReference type="PANTHER" id="PTHR42794">
    <property type="entry name" value="HEMIN IMPORT ATP-BINDING PROTEIN HMUV"/>
    <property type="match status" value="1"/>
</dbReference>
<dbReference type="PROSITE" id="PS00211">
    <property type="entry name" value="ABC_TRANSPORTER_1"/>
    <property type="match status" value="1"/>
</dbReference>
<dbReference type="InterPro" id="IPR003593">
    <property type="entry name" value="AAA+_ATPase"/>
</dbReference>
<keyword evidence="1" id="KW-0813">Transport</keyword>
<keyword evidence="2" id="KW-0547">Nucleotide-binding</keyword>
<dbReference type="GO" id="GO:0005524">
    <property type="term" value="F:ATP binding"/>
    <property type="evidence" value="ECO:0007669"/>
    <property type="project" value="UniProtKB-KW"/>
</dbReference>
<evidence type="ECO:0000259" key="4">
    <source>
        <dbReference type="PROSITE" id="PS50893"/>
    </source>
</evidence>
<dbReference type="RefSeq" id="WP_076599742.1">
    <property type="nucleotide sequence ID" value="NZ_CP046976.1"/>
</dbReference>
<dbReference type="OrthoDB" id="3579586at2"/>
<protein>
    <submittedName>
        <fullName evidence="5">Iron complex transport system ATP-binding protein</fullName>
    </submittedName>
</protein>
<dbReference type="Gene3D" id="3.40.50.300">
    <property type="entry name" value="P-loop containing nucleotide triphosphate hydrolases"/>
    <property type="match status" value="1"/>
</dbReference>
<dbReference type="AlphaFoldDB" id="A0A1N7JYB2"/>
<dbReference type="Pfam" id="PF00005">
    <property type="entry name" value="ABC_tran"/>
    <property type="match status" value="1"/>
</dbReference>
<accession>A0A1N7JYB2</accession>
<name>A0A1N7JYB2_9CORY</name>
<dbReference type="InterPro" id="IPR027417">
    <property type="entry name" value="P-loop_NTPase"/>
</dbReference>
<keyword evidence="6" id="KW-1185">Reference proteome</keyword>
<proteinExistence type="predicted"/>
<dbReference type="PANTHER" id="PTHR42794:SF2">
    <property type="entry name" value="ABC TRANSPORTER ATP-BINDING PROTEIN"/>
    <property type="match status" value="1"/>
</dbReference>
<evidence type="ECO:0000313" key="5">
    <source>
        <dbReference type="EMBL" id="SIS54236.1"/>
    </source>
</evidence>
<evidence type="ECO:0000256" key="2">
    <source>
        <dbReference type="ARBA" id="ARBA00022741"/>
    </source>
</evidence>